<comment type="caution">
    <text evidence="3">The sequence shown here is derived from an EMBL/GenBank/DDBJ whole genome shotgun (WGS) entry which is preliminary data.</text>
</comment>
<keyword evidence="1" id="KW-0812">Transmembrane</keyword>
<organism evidence="3 4">
    <name type="scientific">Sessilibacter corallicola</name>
    <dbReference type="NCBI Taxonomy" id="2904075"/>
    <lineage>
        <taxon>Bacteria</taxon>
        <taxon>Pseudomonadati</taxon>
        <taxon>Pseudomonadota</taxon>
        <taxon>Gammaproteobacteria</taxon>
        <taxon>Cellvibrionales</taxon>
        <taxon>Cellvibrionaceae</taxon>
        <taxon>Sessilibacter</taxon>
    </lineage>
</organism>
<feature type="transmembrane region" description="Helical" evidence="1">
    <location>
        <begin position="195"/>
        <end position="222"/>
    </location>
</feature>
<dbReference type="Pfam" id="PF13559">
    <property type="entry name" value="DUF4129"/>
    <property type="match status" value="1"/>
</dbReference>
<evidence type="ECO:0000256" key="1">
    <source>
        <dbReference type="SAM" id="Phobius"/>
    </source>
</evidence>
<dbReference type="EMBL" id="BAABWN010000021">
    <property type="protein sequence ID" value="GAA6170232.1"/>
    <property type="molecule type" value="Genomic_DNA"/>
</dbReference>
<keyword evidence="1" id="KW-1133">Transmembrane helix</keyword>
<evidence type="ECO:0000259" key="2">
    <source>
        <dbReference type="Pfam" id="PF13559"/>
    </source>
</evidence>
<dbReference type="RefSeq" id="WP_353304537.1">
    <property type="nucleotide sequence ID" value="NZ_BAABWN010000021.1"/>
</dbReference>
<reference evidence="3 4" key="1">
    <citation type="submission" date="2024-04" db="EMBL/GenBank/DDBJ databases">
        <title>Draft genome sequence of Sessilibacter corallicola NBRC 116591.</title>
        <authorList>
            <person name="Miyakawa T."/>
            <person name="Kusuya Y."/>
            <person name="Miura T."/>
        </authorList>
    </citation>
    <scope>NUCLEOTIDE SEQUENCE [LARGE SCALE GENOMIC DNA]</scope>
    <source>
        <strain evidence="3 4">KU-00831-HH</strain>
    </source>
</reference>
<feature type="transmembrane region" description="Helical" evidence="1">
    <location>
        <begin position="366"/>
        <end position="387"/>
    </location>
</feature>
<dbReference type="InterPro" id="IPR025403">
    <property type="entry name" value="TgpA-like_C"/>
</dbReference>
<protein>
    <submittedName>
        <fullName evidence="3">DUF4129 domain-containing protein</fullName>
    </submittedName>
</protein>
<sequence>MDLNKIQVSPKKRTPWQAVDVGFKMATQWYRPLFILYALPFFLFSIGIFLVLSDHPIWAGLIIWWLKPLFERAPLFFVSRALFGEVQPVKTVFNQWLKILKFDWLGSLLWRRFSFTRSYDLPITLLEQVSGKTRAKRLRVLHQQGTSESILLTMMCFLSVFVFQYALIALLALLVPIDYFGDVFNWYSSNSIHVSYYQIASVLLTVSIIEPFYICAGFMLYINRRIELEAWDIEISFRNMLEKEKYIGAGKLPTILVFVALLVGGLTFSPTPVYAQSNDLEHQVLHNDFDQVNNKDEAKSRINDIFKGEDFTNEETISAWRLKNFEYDGDLNWLEKLINAFGRWFEKHFANSGSGDIEVSGYLNNVAFIIKALLISALLIVISILIYRYRTNIAYLIGYSKKIPLNNSTKETNTLFGLDVTQESLPENIPEEVITLFKAGNTRQAIGLLYRATLSKLMTEKGFRFDESYTEGECLAVVTQGDDNSLTGFISDMTTVWQQLAYGHVQPTEETLNTLCNRWSGVFSNAE</sequence>
<feature type="domain" description="Protein-glutamine gamma-glutamyltransferase-like C-terminal" evidence="2">
    <location>
        <begin position="449"/>
        <end position="519"/>
    </location>
</feature>
<gene>
    <name evidence="3" type="ORF">NBRC116591_40460</name>
</gene>
<evidence type="ECO:0000313" key="3">
    <source>
        <dbReference type="EMBL" id="GAA6170232.1"/>
    </source>
</evidence>
<dbReference type="Proteomes" id="UP001465153">
    <property type="component" value="Unassembled WGS sequence"/>
</dbReference>
<keyword evidence="1" id="KW-0472">Membrane</keyword>
<feature type="transmembrane region" description="Helical" evidence="1">
    <location>
        <begin position="246"/>
        <end position="268"/>
    </location>
</feature>
<evidence type="ECO:0000313" key="4">
    <source>
        <dbReference type="Proteomes" id="UP001465153"/>
    </source>
</evidence>
<keyword evidence="4" id="KW-1185">Reference proteome</keyword>
<feature type="transmembrane region" description="Helical" evidence="1">
    <location>
        <begin position="34"/>
        <end position="52"/>
    </location>
</feature>
<name>A0ABQ0AF39_9GAMM</name>
<accession>A0ABQ0AF39</accession>
<feature type="transmembrane region" description="Helical" evidence="1">
    <location>
        <begin position="149"/>
        <end position="175"/>
    </location>
</feature>
<proteinExistence type="predicted"/>